<organism evidence="2 3">
    <name type="scientific">Spirochaeta africana (strain ATCC 700263 / DSM 8902 / Z-7692)</name>
    <dbReference type="NCBI Taxonomy" id="889378"/>
    <lineage>
        <taxon>Bacteria</taxon>
        <taxon>Pseudomonadati</taxon>
        <taxon>Spirochaetota</taxon>
        <taxon>Spirochaetia</taxon>
        <taxon>Spirochaetales</taxon>
        <taxon>Spirochaetaceae</taxon>
        <taxon>Spirochaeta</taxon>
    </lineage>
</organism>
<dbReference type="Proteomes" id="UP000007383">
    <property type="component" value="Chromosome"/>
</dbReference>
<keyword evidence="3" id="KW-1185">Reference proteome</keyword>
<dbReference type="eggNOG" id="COG1801">
    <property type="taxonomic scope" value="Bacteria"/>
</dbReference>
<evidence type="ECO:0000256" key="1">
    <source>
        <dbReference type="SAM" id="MobiDB-lite"/>
    </source>
</evidence>
<sequence>MGEVLIGTSGYSYRDWVGPVYPAGSPSGDFLRLYSQRFRFVELNFSYYRMPEADLLKGMQRTVDSFGAMATLGASELPAAGADTGSGDLATPGAGTGFRGFRFAIKGHRSLTHERPGGEKLQRDAEAFRRGVSPLLQAGSLAAVVLQFPYSFHYTDENRRYLDALCMALADLPLVVEFRSLDWLRGSVALGLRDRGAGLVAVDAPSLPGLPGAEVSTDLALQAADAEAAGPNTADPMAAATPNTAAPTAVATPDTAAPTAVATPDTAAPTAVATLDTAAPSPVLQTQPGAITYVRFHGRNSETWWEGTNVTRYDYRYSDTELSEWVPRIRALQGASRILLIAFNNHAAGKAVQAAERLQQLLMPEKAD</sequence>
<dbReference type="EMBL" id="CP003282">
    <property type="protein sequence ID" value="AFG37020.1"/>
    <property type="molecule type" value="Genomic_DNA"/>
</dbReference>
<dbReference type="PATRIC" id="fig|889378.3.peg.933"/>
<dbReference type="PANTHER" id="PTHR30348:SF13">
    <property type="entry name" value="UPF0759 PROTEIN YUNF"/>
    <property type="match status" value="1"/>
</dbReference>
<dbReference type="InterPro" id="IPR036520">
    <property type="entry name" value="UPF0759_sf"/>
</dbReference>
<dbReference type="InterPro" id="IPR002763">
    <property type="entry name" value="DUF72"/>
</dbReference>
<proteinExistence type="predicted"/>
<protein>
    <recommendedName>
        <fullName evidence="4">DUF72 domain-containing protein</fullName>
    </recommendedName>
</protein>
<dbReference type="SUPFAM" id="SSF117396">
    <property type="entry name" value="TM1631-like"/>
    <property type="match status" value="1"/>
</dbReference>
<feature type="region of interest" description="Disordered" evidence="1">
    <location>
        <begin position="226"/>
        <end position="252"/>
    </location>
</feature>
<dbReference type="Pfam" id="PF01904">
    <property type="entry name" value="DUF72"/>
    <property type="match status" value="2"/>
</dbReference>
<dbReference type="HOGENOM" id="CLU_046519_0_1_12"/>
<reference evidence="3" key="1">
    <citation type="journal article" date="2013" name="Stand. Genomic Sci.">
        <title>Complete genome sequence of the halophilic bacterium Spirochaeta africana type strain (Z-7692(T)) from the alkaline Lake Magadi in the East African Rift.</title>
        <authorList>
            <person name="Liolos K."/>
            <person name="Abt B."/>
            <person name="Scheuner C."/>
            <person name="Teshima H."/>
            <person name="Held B."/>
            <person name="Lapidus A."/>
            <person name="Nolan M."/>
            <person name="Lucas S."/>
            <person name="Deshpande S."/>
            <person name="Cheng J.F."/>
            <person name="Tapia R."/>
            <person name="Goodwin L.A."/>
            <person name="Pitluck S."/>
            <person name="Pagani I."/>
            <person name="Ivanova N."/>
            <person name="Mavromatis K."/>
            <person name="Mikhailova N."/>
            <person name="Huntemann M."/>
            <person name="Pati A."/>
            <person name="Chen A."/>
            <person name="Palaniappan K."/>
            <person name="Land M."/>
            <person name="Rohde M."/>
            <person name="Tindall B.J."/>
            <person name="Detter J.C."/>
            <person name="Goker M."/>
            <person name="Bristow J."/>
            <person name="Eisen J.A."/>
            <person name="Markowitz V."/>
            <person name="Hugenholtz P."/>
            <person name="Woyke T."/>
            <person name="Klenk H.P."/>
            <person name="Kyrpides N.C."/>
        </authorList>
    </citation>
    <scope>NUCLEOTIDE SEQUENCE</scope>
    <source>
        <strain evidence="3">ATCC 700263 / DSM 8902 / Z-7692</strain>
    </source>
</reference>
<evidence type="ECO:0008006" key="4">
    <source>
        <dbReference type="Google" id="ProtNLM"/>
    </source>
</evidence>
<evidence type="ECO:0000313" key="3">
    <source>
        <dbReference type="Proteomes" id="UP000007383"/>
    </source>
</evidence>
<accession>H9UHM7</accession>
<dbReference type="STRING" id="889378.Spiaf_0931"/>
<dbReference type="RefSeq" id="WP_014455015.1">
    <property type="nucleotide sequence ID" value="NC_017098.1"/>
</dbReference>
<dbReference type="AlphaFoldDB" id="H9UHM7"/>
<name>H9UHM7_SPIAZ</name>
<dbReference type="PANTHER" id="PTHR30348">
    <property type="entry name" value="UNCHARACTERIZED PROTEIN YECE"/>
    <property type="match status" value="1"/>
</dbReference>
<dbReference type="KEGG" id="sfc:Spiaf_0931"/>
<dbReference type="Gene3D" id="3.20.20.410">
    <property type="entry name" value="Protein of unknown function UPF0759"/>
    <property type="match status" value="1"/>
</dbReference>
<gene>
    <name evidence="2" type="ordered locus">Spiaf_0931</name>
</gene>
<evidence type="ECO:0000313" key="2">
    <source>
        <dbReference type="EMBL" id="AFG37020.1"/>
    </source>
</evidence>